<evidence type="ECO:0000313" key="3">
    <source>
        <dbReference type="EMBL" id="EFN79888.1"/>
    </source>
</evidence>
<protein>
    <submittedName>
        <fullName evidence="3">Uncharacterized protein</fullName>
    </submittedName>
</protein>
<organism evidence="4">
    <name type="scientific">Harpegnathos saltator</name>
    <name type="common">Jerdon's jumping ant</name>
    <dbReference type="NCBI Taxonomy" id="610380"/>
    <lineage>
        <taxon>Eukaryota</taxon>
        <taxon>Metazoa</taxon>
        <taxon>Ecdysozoa</taxon>
        <taxon>Arthropoda</taxon>
        <taxon>Hexapoda</taxon>
        <taxon>Insecta</taxon>
        <taxon>Pterygota</taxon>
        <taxon>Neoptera</taxon>
        <taxon>Endopterygota</taxon>
        <taxon>Hymenoptera</taxon>
        <taxon>Apocrita</taxon>
        <taxon>Aculeata</taxon>
        <taxon>Formicoidea</taxon>
        <taxon>Formicidae</taxon>
        <taxon>Ponerinae</taxon>
        <taxon>Ponerini</taxon>
        <taxon>Harpegnathos</taxon>
    </lineage>
</organism>
<feature type="transmembrane region" description="Helical" evidence="2">
    <location>
        <begin position="34"/>
        <end position="58"/>
    </location>
</feature>
<dbReference type="InParanoid" id="E2BWN3"/>
<dbReference type="EMBL" id="GL451165">
    <property type="protein sequence ID" value="EFN79888.1"/>
    <property type="molecule type" value="Genomic_DNA"/>
</dbReference>
<feature type="compositionally biased region" description="Polar residues" evidence="1">
    <location>
        <begin position="175"/>
        <end position="185"/>
    </location>
</feature>
<keyword evidence="4" id="KW-1185">Reference proteome</keyword>
<dbReference type="OrthoDB" id="1915767at2759"/>
<keyword evidence="2" id="KW-1133">Transmembrane helix</keyword>
<dbReference type="AlphaFoldDB" id="E2BWN3"/>
<keyword evidence="2" id="KW-0812">Transmembrane</keyword>
<feature type="region of interest" description="Disordered" evidence="1">
    <location>
        <begin position="111"/>
        <end position="185"/>
    </location>
</feature>
<gene>
    <name evidence="3" type="ORF">EAI_14940</name>
</gene>
<reference evidence="3 4" key="1">
    <citation type="journal article" date="2010" name="Science">
        <title>Genomic comparison of the ants Camponotus floridanus and Harpegnathos saltator.</title>
        <authorList>
            <person name="Bonasio R."/>
            <person name="Zhang G."/>
            <person name="Ye C."/>
            <person name="Mutti N.S."/>
            <person name="Fang X."/>
            <person name="Qin N."/>
            <person name="Donahue G."/>
            <person name="Yang P."/>
            <person name="Li Q."/>
            <person name="Li C."/>
            <person name="Zhang P."/>
            <person name="Huang Z."/>
            <person name="Berger S.L."/>
            <person name="Reinberg D."/>
            <person name="Wang J."/>
            <person name="Liebig J."/>
        </authorList>
    </citation>
    <scope>NUCLEOTIDE SEQUENCE [LARGE SCALE GENOMIC DNA]</scope>
    <source>
        <strain evidence="3 4">R22 G/1</strain>
    </source>
</reference>
<evidence type="ECO:0000256" key="1">
    <source>
        <dbReference type="SAM" id="MobiDB-lite"/>
    </source>
</evidence>
<sequence length="185" mass="21030">MNYRQVLGPPNWRTYLMEDKLTRPIFGWMPSEEFVAYAALAMILLLICCIIIGSTLYIRFRESLKVSPAAVKEKMRTGKLKTKDRKIAGVSASIETGNESTTDDTVQLEKAHGAKDNEHRARKSENFNHDAMKSHQSRSKRGTAWPRRLFKNKSKSGREDWSSETKSTVDETSERTNLISDSDTA</sequence>
<evidence type="ECO:0000256" key="2">
    <source>
        <dbReference type="SAM" id="Phobius"/>
    </source>
</evidence>
<feature type="compositionally biased region" description="Basic and acidic residues" evidence="1">
    <location>
        <begin position="156"/>
        <end position="174"/>
    </location>
</feature>
<keyword evidence="2" id="KW-0472">Membrane</keyword>
<feature type="compositionally biased region" description="Basic and acidic residues" evidence="1">
    <location>
        <begin position="111"/>
        <end position="133"/>
    </location>
</feature>
<dbReference type="Proteomes" id="UP000008237">
    <property type="component" value="Unassembled WGS sequence"/>
</dbReference>
<name>E2BWN3_HARSA</name>
<proteinExistence type="predicted"/>
<evidence type="ECO:0000313" key="4">
    <source>
        <dbReference type="Proteomes" id="UP000008237"/>
    </source>
</evidence>
<accession>E2BWN3</accession>